<name>A0A645H8N6_9ZZZZ</name>
<evidence type="ECO:0000313" key="1">
    <source>
        <dbReference type="EMBL" id="MPN35060.1"/>
    </source>
</evidence>
<accession>A0A645H8N6</accession>
<organism evidence="1">
    <name type="scientific">bioreactor metagenome</name>
    <dbReference type="NCBI Taxonomy" id="1076179"/>
    <lineage>
        <taxon>unclassified sequences</taxon>
        <taxon>metagenomes</taxon>
        <taxon>ecological metagenomes</taxon>
    </lineage>
</organism>
<evidence type="ECO:0008006" key="2">
    <source>
        <dbReference type="Google" id="ProtNLM"/>
    </source>
</evidence>
<dbReference type="AlphaFoldDB" id="A0A645H8N6"/>
<protein>
    <recommendedName>
        <fullName evidence="2">Glycosyltransferase 2-like domain-containing protein</fullName>
    </recommendedName>
</protein>
<dbReference type="EMBL" id="VSSQ01088420">
    <property type="protein sequence ID" value="MPN35060.1"/>
    <property type="molecule type" value="Genomic_DNA"/>
</dbReference>
<dbReference type="InterPro" id="IPR029044">
    <property type="entry name" value="Nucleotide-diphossugar_trans"/>
</dbReference>
<reference evidence="1" key="1">
    <citation type="submission" date="2019-08" db="EMBL/GenBank/DDBJ databases">
        <authorList>
            <person name="Kucharzyk K."/>
            <person name="Murdoch R.W."/>
            <person name="Higgins S."/>
            <person name="Loffler F."/>
        </authorList>
    </citation>
    <scope>NUCLEOTIDE SEQUENCE</scope>
</reference>
<proteinExistence type="predicted"/>
<comment type="caution">
    <text evidence="1">The sequence shown here is derived from an EMBL/GenBank/DDBJ whole genome shotgun (WGS) entry which is preliminary data.</text>
</comment>
<dbReference type="SUPFAM" id="SSF53448">
    <property type="entry name" value="Nucleotide-diphospho-sugar transferases"/>
    <property type="match status" value="1"/>
</dbReference>
<gene>
    <name evidence="1" type="ORF">SDC9_182554</name>
</gene>
<sequence>MQWDYIRTGKITEQILQGCEAMEKLLSIGRFRVAPWLLFIRRNFIEEFQLRFFPGIIHEDELFTTKLFIEAKKVALIPHILFHRRVRPNSTMTKKFSDRNAKGYLKVIDELKLYSVNVNRDKKELIDKEIALLANSLAYQAEVFTLYARMSVLVRLKNLKCLRYITLKNLLIILFPHLTRIKPYIIRPLLKYLKYPN</sequence>